<dbReference type="Pfam" id="PF13833">
    <property type="entry name" value="EF-hand_8"/>
    <property type="match status" value="1"/>
</dbReference>
<evidence type="ECO:0000259" key="2">
    <source>
        <dbReference type="Pfam" id="PF13499"/>
    </source>
</evidence>
<dbReference type="InterPro" id="IPR011992">
    <property type="entry name" value="EF-hand-dom_pair"/>
</dbReference>
<dbReference type="EMBL" id="CAUYUJ010020271">
    <property type="protein sequence ID" value="CAK0897024.1"/>
    <property type="molecule type" value="Genomic_DNA"/>
</dbReference>
<keyword evidence="5" id="KW-1185">Reference proteome</keyword>
<evidence type="ECO:0000313" key="4">
    <source>
        <dbReference type="EMBL" id="CAK0897024.1"/>
    </source>
</evidence>
<proteinExistence type="predicted"/>
<feature type="non-terminal residue" evidence="4">
    <location>
        <position position="1"/>
    </location>
</feature>
<dbReference type="InterPro" id="IPR018247">
    <property type="entry name" value="EF_Hand_1_Ca_BS"/>
</dbReference>
<sequence length="99" mass="10453">ARAAFEEGDVDGSGDVGLSEFVAMTFDWKAVEVEALHTSLLSFLEGLDADGNGVVDVRELSATFEGLLDPGELAEVLGAIDHSGDGRVSLEELAAFLRR</sequence>
<evidence type="ECO:0000313" key="5">
    <source>
        <dbReference type="Proteomes" id="UP001189429"/>
    </source>
</evidence>
<dbReference type="SUPFAM" id="SSF47473">
    <property type="entry name" value="EF-hand"/>
    <property type="match status" value="1"/>
</dbReference>
<evidence type="ECO:0000256" key="1">
    <source>
        <dbReference type="ARBA" id="ARBA00022837"/>
    </source>
</evidence>
<organism evidence="4 5">
    <name type="scientific">Prorocentrum cordatum</name>
    <dbReference type="NCBI Taxonomy" id="2364126"/>
    <lineage>
        <taxon>Eukaryota</taxon>
        <taxon>Sar</taxon>
        <taxon>Alveolata</taxon>
        <taxon>Dinophyceae</taxon>
        <taxon>Prorocentrales</taxon>
        <taxon>Prorocentraceae</taxon>
        <taxon>Prorocentrum</taxon>
    </lineage>
</organism>
<dbReference type="Gene3D" id="1.10.238.10">
    <property type="entry name" value="EF-hand"/>
    <property type="match status" value="1"/>
</dbReference>
<dbReference type="Proteomes" id="UP001189429">
    <property type="component" value="Unassembled WGS sequence"/>
</dbReference>
<evidence type="ECO:0000259" key="3">
    <source>
        <dbReference type="Pfam" id="PF13833"/>
    </source>
</evidence>
<feature type="domain" description="EF-hand" evidence="3">
    <location>
        <begin position="3"/>
        <end position="27"/>
    </location>
</feature>
<comment type="caution">
    <text evidence="4">The sequence shown here is derived from an EMBL/GenBank/DDBJ whole genome shotgun (WGS) entry which is preliminary data.</text>
</comment>
<gene>
    <name evidence="4" type="ORF">PCOR1329_LOCUS75322</name>
</gene>
<feature type="domain" description="EF-hand" evidence="2">
    <location>
        <begin position="47"/>
        <end position="97"/>
    </location>
</feature>
<accession>A0ABN9XFY0</accession>
<protein>
    <recommendedName>
        <fullName evidence="2 3">EF-hand domain-containing protein</fullName>
    </recommendedName>
</protein>
<reference evidence="4" key="1">
    <citation type="submission" date="2023-10" db="EMBL/GenBank/DDBJ databases">
        <authorList>
            <person name="Chen Y."/>
            <person name="Shah S."/>
            <person name="Dougan E. K."/>
            <person name="Thang M."/>
            <person name="Chan C."/>
        </authorList>
    </citation>
    <scope>NUCLEOTIDE SEQUENCE [LARGE SCALE GENOMIC DNA]</scope>
</reference>
<keyword evidence="1" id="KW-0106">Calcium</keyword>
<dbReference type="PROSITE" id="PS00018">
    <property type="entry name" value="EF_HAND_1"/>
    <property type="match status" value="3"/>
</dbReference>
<dbReference type="InterPro" id="IPR002048">
    <property type="entry name" value="EF_hand_dom"/>
</dbReference>
<name>A0ABN9XFY0_9DINO</name>
<dbReference type="Pfam" id="PF13499">
    <property type="entry name" value="EF-hand_7"/>
    <property type="match status" value="1"/>
</dbReference>